<reference evidence="2" key="1">
    <citation type="journal article" date="2014" name="Stand. Genomic Sci.">
        <title>Complete genome sequence of Burkholderia phymatum STM815(T), a broad host range and efficient nitrogen-fixing symbiont of Mimosa species.</title>
        <authorList>
            <person name="Moulin L."/>
            <person name="Klonowska A."/>
            <person name="Caroline B."/>
            <person name="Booth K."/>
            <person name="Vriezen J.A."/>
            <person name="Melkonian R."/>
            <person name="James E.K."/>
            <person name="Young J.P."/>
            <person name="Bena G."/>
            <person name="Hauser L."/>
            <person name="Land M."/>
            <person name="Kyrpides N."/>
            <person name="Bruce D."/>
            <person name="Chain P."/>
            <person name="Copeland A."/>
            <person name="Pitluck S."/>
            <person name="Woyke T."/>
            <person name="Lizotte-Waniewski M."/>
            <person name="Bristow J."/>
            <person name="Riley M."/>
        </authorList>
    </citation>
    <scope>NUCLEOTIDE SEQUENCE [LARGE SCALE GENOMIC DNA]</scope>
    <source>
        <strain evidence="2">DSM 17167 / CIP 108236 / LMG 21445 / STM815</strain>
    </source>
</reference>
<organism evidence="1 2">
    <name type="scientific">Paraburkholderia phymatum (strain DSM 17167 / CIP 108236 / LMG 21445 / STM815)</name>
    <name type="common">Burkholderia phymatum</name>
    <dbReference type="NCBI Taxonomy" id="391038"/>
    <lineage>
        <taxon>Bacteria</taxon>
        <taxon>Pseudomonadati</taxon>
        <taxon>Pseudomonadota</taxon>
        <taxon>Betaproteobacteria</taxon>
        <taxon>Burkholderiales</taxon>
        <taxon>Burkholderiaceae</taxon>
        <taxon>Paraburkholderia</taxon>
    </lineage>
</organism>
<dbReference type="HOGENOM" id="CLU_2551805_0_0_4"/>
<keyword evidence="2" id="KW-1185">Reference proteome</keyword>
<dbReference type="Proteomes" id="UP000001192">
    <property type="component" value="Chromosome 2"/>
</dbReference>
<evidence type="ECO:0000313" key="2">
    <source>
        <dbReference type="Proteomes" id="UP000001192"/>
    </source>
</evidence>
<gene>
    <name evidence="1" type="ordered locus">Bphy_3994</name>
</gene>
<proteinExistence type="predicted"/>
<dbReference type="AlphaFoldDB" id="B2JPB4"/>
<dbReference type="KEGG" id="bph:Bphy_3994"/>
<protein>
    <submittedName>
        <fullName evidence="1">Uncharacterized protein</fullName>
    </submittedName>
</protein>
<dbReference type="STRING" id="391038.Bphy_3994"/>
<sequence>MTRSLRAALDSFENLDGNVFEVLESGLAPDDIQEQQLDLAKARWKYMLVRLALMAARRVALHMQRFNAVLHMSVQPVPATLP</sequence>
<dbReference type="EMBL" id="CP001044">
    <property type="protein sequence ID" value="ACC73117.1"/>
    <property type="molecule type" value="Genomic_DNA"/>
</dbReference>
<accession>B2JPB4</accession>
<name>B2JPB4_PARP8</name>
<evidence type="ECO:0000313" key="1">
    <source>
        <dbReference type="EMBL" id="ACC73117.1"/>
    </source>
</evidence>